<dbReference type="EMBL" id="DUZY01000005">
    <property type="protein sequence ID" value="DAD41295.1"/>
    <property type="molecule type" value="Genomic_DNA"/>
</dbReference>
<dbReference type="Proteomes" id="UP000607653">
    <property type="component" value="Unassembled WGS sequence"/>
</dbReference>
<keyword evidence="2" id="KW-1185">Reference proteome</keyword>
<name>A0A822ZCZ7_NELNU</name>
<evidence type="ECO:0000313" key="2">
    <source>
        <dbReference type="Proteomes" id="UP000607653"/>
    </source>
</evidence>
<reference evidence="1 2" key="1">
    <citation type="journal article" date="2020" name="Mol. Biol. Evol.">
        <title>Distinct Expression and Methylation Patterns for Genes with Different Fates following a Single Whole-Genome Duplication in Flowering Plants.</title>
        <authorList>
            <person name="Shi T."/>
            <person name="Rahmani R.S."/>
            <person name="Gugger P.F."/>
            <person name="Wang M."/>
            <person name="Li H."/>
            <person name="Zhang Y."/>
            <person name="Li Z."/>
            <person name="Wang Q."/>
            <person name="Van de Peer Y."/>
            <person name="Marchal K."/>
            <person name="Chen J."/>
        </authorList>
    </citation>
    <scope>NUCLEOTIDE SEQUENCE [LARGE SCALE GENOMIC DNA]</scope>
    <source>
        <tissue evidence="1">Leaf</tissue>
    </source>
</reference>
<evidence type="ECO:0000313" key="1">
    <source>
        <dbReference type="EMBL" id="DAD41295.1"/>
    </source>
</evidence>
<gene>
    <name evidence="1" type="ORF">HUJ06_015618</name>
</gene>
<protein>
    <submittedName>
        <fullName evidence="1">Uncharacterized protein</fullName>
    </submittedName>
</protein>
<comment type="caution">
    <text evidence="1">The sequence shown here is derived from an EMBL/GenBank/DDBJ whole genome shotgun (WGS) entry which is preliminary data.</text>
</comment>
<accession>A0A822ZCZ7</accession>
<dbReference type="AlphaFoldDB" id="A0A822ZCZ7"/>
<sequence length="42" mass="4794">MLIHMLAVNHKIQIFDKYGNSYLYGFLGGQLDQPKMHGSITL</sequence>
<organism evidence="1 2">
    <name type="scientific">Nelumbo nucifera</name>
    <name type="common">Sacred lotus</name>
    <dbReference type="NCBI Taxonomy" id="4432"/>
    <lineage>
        <taxon>Eukaryota</taxon>
        <taxon>Viridiplantae</taxon>
        <taxon>Streptophyta</taxon>
        <taxon>Embryophyta</taxon>
        <taxon>Tracheophyta</taxon>
        <taxon>Spermatophyta</taxon>
        <taxon>Magnoliopsida</taxon>
        <taxon>Proteales</taxon>
        <taxon>Nelumbonaceae</taxon>
        <taxon>Nelumbo</taxon>
    </lineage>
</organism>
<proteinExistence type="predicted"/>